<dbReference type="InterPro" id="IPR016047">
    <property type="entry name" value="M23ase_b-sheet_dom"/>
</dbReference>
<evidence type="ECO:0000256" key="3">
    <source>
        <dbReference type="ARBA" id="ARBA00022723"/>
    </source>
</evidence>
<dbReference type="EMBL" id="JAPDOB010000002">
    <property type="protein sequence ID" value="MCW3798183.1"/>
    <property type="molecule type" value="Genomic_DNA"/>
</dbReference>
<organism evidence="9 10">
    <name type="scientific">Sphingomonas arvum</name>
    <dbReference type="NCBI Taxonomy" id="2992113"/>
    <lineage>
        <taxon>Bacteria</taxon>
        <taxon>Pseudomonadati</taxon>
        <taxon>Pseudomonadota</taxon>
        <taxon>Alphaproteobacteria</taxon>
        <taxon>Sphingomonadales</taxon>
        <taxon>Sphingomonadaceae</taxon>
        <taxon>Sphingomonas</taxon>
    </lineage>
</organism>
<evidence type="ECO:0000256" key="1">
    <source>
        <dbReference type="ARBA" id="ARBA00001947"/>
    </source>
</evidence>
<gene>
    <name evidence="9" type="ORF">OMW55_10240</name>
</gene>
<evidence type="ECO:0000256" key="4">
    <source>
        <dbReference type="ARBA" id="ARBA00022801"/>
    </source>
</evidence>
<evidence type="ECO:0000313" key="9">
    <source>
        <dbReference type="EMBL" id="MCW3798183.1"/>
    </source>
</evidence>
<feature type="transmembrane region" description="Helical" evidence="7">
    <location>
        <begin position="30"/>
        <end position="51"/>
    </location>
</feature>
<feature type="domain" description="M23ase beta-sheet core" evidence="8">
    <location>
        <begin position="213"/>
        <end position="308"/>
    </location>
</feature>
<keyword evidence="7" id="KW-0812">Transmembrane</keyword>
<accession>A0ABT3JGH5</accession>
<comment type="cofactor">
    <cofactor evidence="1">
        <name>Zn(2+)</name>
        <dbReference type="ChEBI" id="CHEBI:29105"/>
    </cofactor>
</comment>
<proteinExistence type="predicted"/>
<keyword evidence="4" id="KW-0378">Hydrolase</keyword>
<dbReference type="PANTHER" id="PTHR21666">
    <property type="entry name" value="PEPTIDASE-RELATED"/>
    <property type="match status" value="1"/>
</dbReference>
<name>A0ABT3JGH5_9SPHN</name>
<evidence type="ECO:0000259" key="8">
    <source>
        <dbReference type="Pfam" id="PF01551"/>
    </source>
</evidence>
<evidence type="ECO:0000256" key="2">
    <source>
        <dbReference type="ARBA" id="ARBA00022670"/>
    </source>
</evidence>
<dbReference type="PANTHER" id="PTHR21666:SF288">
    <property type="entry name" value="CELL DIVISION PROTEIN YTFB"/>
    <property type="match status" value="1"/>
</dbReference>
<evidence type="ECO:0000313" key="10">
    <source>
        <dbReference type="Proteomes" id="UP001526246"/>
    </source>
</evidence>
<dbReference type="Proteomes" id="UP001526246">
    <property type="component" value="Unassembled WGS sequence"/>
</dbReference>
<dbReference type="InterPro" id="IPR011055">
    <property type="entry name" value="Dup_hybrid_motif"/>
</dbReference>
<comment type="caution">
    <text evidence="9">The sequence shown here is derived from an EMBL/GenBank/DDBJ whole genome shotgun (WGS) entry which is preliminary data.</text>
</comment>
<evidence type="ECO:0000256" key="5">
    <source>
        <dbReference type="ARBA" id="ARBA00022833"/>
    </source>
</evidence>
<dbReference type="CDD" id="cd12797">
    <property type="entry name" value="M23_peptidase"/>
    <property type="match status" value="1"/>
</dbReference>
<dbReference type="RefSeq" id="WP_264882902.1">
    <property type="nucleotide sequence ID" value="NZ_JAPDOB010000002.1"/>
</dbReference>
<reference evidence="9 10" key="1">
    <citation type="submission" date="2022-10" db="EMBL/GenBank/DDBJ databases">
        <title>Sphingomonas sp.</title>
        <authorList>
            <person name="Jin C."/>
        </authorList>
    </citation>
    <scope>NUCLEOTIDE SEQUENCE [LARGE SCALE GENOMIC DNA]</scope>
    <source>
        <strain evidence="9 10">BN140010</strain>
    </source>
</reference>
<keyword evidence="6" id="KW-0482">Metalloprotease</keyword>
<keyword evidence="7" id="KW-1133">Transmembrane helix</keyword>
<dbReference type="SUPFAM" id="SSF51261">
    <property type="entry name" value="Duplicated hybrid motif"/>
    <property type="match status" value="1"/>
</dbReference>
<evidence type="ECO:0000256" key="6">
    <source>
        <dbReference type="ARBA" id="ARBA00023049"/>
    </source>
</evidence>
<protein>
    <submittedName>
        <fullName evidence="9">M23 family metallopeptidase</fullName>
    </submittedName>
</protein>
<sequence length="344" mass="36162">MAYALTAPTGLLRSRDLFVHDGARLRRIRLSVPVQALFLALAVALVCWSAFAATRLLSAATPAPTGLEARARLLEQRQALIEAMLVGEKVDPALLAAAARTAAAQAGPLARLESNQVEQAALVAKALDVRYQVTAEELAKLGLTPAKVGGVGGPLDPASSADPTFKALFNSWKRLDTLQDGVFAVPSDKPVRTAAFTSSYGVRSDPFQGRAAMHAGIDLAGPVGTPIYATADGTVSTAGWNSGGYGNLIKIDHGRGIETRFGHLSAIMVREGQRVHRGDLIAKMGSTGRSTGSHLHYEVRIDGRAVNPIPFMKSTDYILALRGHQAGSSMDQVALGGPALRAAK</sequence>
<dbReference type="InterPro" id="IPR050570">
    <property type="entry name" value="Cell_wall_metabolism_enzyme"/>
</dbReference>
<keyword evidence="5" id="KW-0862">Zinc</keyword>
<dbReference type="Gene3D" id="2.70.70.10">
    <property type="entry name" value="Glucose Permease (Domain IIA)"/>
    <property type="match status" value="1"/>
</dbReference>
<evidence type="ECO:0000256" key="7">
    <source>
        <dbReference type="SAM" id="Phobius"/>
    </source>
</evidence>
<keyword evidence="3" id="KW-0479">Metal-binding</keyword>
<keyword evidence="2" id="KW-0645">Protease</keyword>
<keyword evidence="7" id="KW-0472">Membrane</keyword>
<keyword evidence="10" id="KW-1185">Reference proteome</keyword>
<dbReference type="Pfam" id="PF01551">
    <property type="entry name" value="Peptidase_M23"/>
    <property type="match status" value="1"/>
</dbReference>